<comment type="caution">
    <text evidence="2">The sequence shown here is derived from an EMBL/GenBank/DDBJ whole genome shotgun (WGS) entry which is preliminary data.</text>
</comment>
<evidence type="ECO:0000313" key="2">
    <source>
        <dbReference type="EMBL" id="CAE1252376.1"/>
    </source>
</evidence>
<keyword evidence="1" id="KW-0175">Coiled coil</keyword>
<protein>
    <submittedName>
        <fullName evidence="2">Uncharacterized protein</fullName>
    </submittedName>
</protein>
<reference evidence="2" key="1">
    <citation type="submission" date="2021-01" db="EMBL/GenBank/DDBJ databases">
        <authorList>
            <person name="Li R."/>
            <person name="Bekaert M."/>
        </authorList>
    </citation>
    <scope>NUCLEOTIDE SEQUENCE</scope>
    <source>
        <strain evidence="2">Farmed</strain>
    </source>
</reference>
<evidence type="ECO:0000313" key="3">
    <source>
        <dbReference type="Proteomes" id="UP000597762"/>
    </source>
</evidence>
<accession>A0A812C1Y2</accession>
<organism evidence="2 3">
    <name type="scientific">Acanthosepion pharaonis</name>
    <name type="common">Pharaoh cuttlefish</name>
    <name type="synonym">Sepia pharaonis</name>
    <dbReference type="NCBI Taxonomy" id="158019"/>
    <lineage>
        <taxon>Eukaryota</taxon>
        <taxon>Metazoa</taxon>
        <taxon>Spiralia</taxon>
        <taxon>Lophotrochozoa</taxon>
        <taxon>Mollusca</taxon>
        <taxon>Cephalopoda</taxon>
        <taxon>Coleoidea</taxon>
        <taxon>Decapodiformes</taxon>
        <taxon>Sepiida</taxon>
        <taxon>Sepiina</taxon>
        <taxon>Sepiidae</taxon>
        <taxon>Acanthosepion</taxon>
    </lineage>
</organism>
<dbReference type="Proteomes" id="UP000597762">
    <property type="component" value="Unassembled WGS sequence"/>
</dbReference>
<evidence type="ECO:0000256" key="1">
    <source>
        <dbReference type="SAM" id="Coils"/>
    </source>
</evidence>
<dbReference type="AlphaFoldDB" id="A0A812C1Y2"/>
<sequence length="410" mass="47790">MDIKDTEDIKQFMKELIPETFILDDIQESKEPCGNVIALKDKRRITINLVHQLEARLMLVKSWINGNEDQLSKDIENGTANQENTSSKKKECEQIAQEIRHYCDKLETEYEILQLKEKLLIEKVSQIKLQSEKCEHLKQEKWGKMVDILGPNMPQQLSNFDEQLKLKVENAQQVYKTSRTNLKSLKVKVCELKTSCEELLQKLQQKEEEYKILKKEQDEKTSRVQADFDISEKMINIYQTFSNVSIEKSGKNFIQVKMTSEIGEAKSLLVTLYFKPSDYQGILLSDIHVSNNNLYITDCVENVRSIQNIPACLNSIKERWHYYLRMAEHLKDIQERLPVDWIQQENKLRVVVGKNANIICTLQLPSAYQSWVSLLNVKGGDSQIKIDLLKPSNPKASLQEWIQYLEEKFS</sequence>
<dbReference type="OrthoDB" id="9893446at2759"/>
<keyword evidence="3" id="KW-1185">Reference proteome</keyword>
<feature type="coiled-coil region" evidence="1">
    <location>
        <begin position="168"/>
        <end position="223"/>
    </location>
</feature>
<name>A0A812C1Y2_ACAPH</name>
<gene>
    <name evidence="2" type="ORF">SPHA_27959</name>
</gene>
<proteinExistence type="predicted"/>
<dbReference type="EMBL" id="CAHIKZ030001101">
    <property type="protein sequence ID" value="CAE1252376.1"/>
    <property type="molecule type" value="Genomic_DNA"/>
</dbReference>